<sequence>MAFTQDVSRNFETAKVLAILVVASGHFFPASAYWVIVSVALCMFGFASGYFTAQHYGPSPTVWPFIRNKLTRLGPDLLAINLLLLVVFIAKGEDHILSWQSLIGMLGLTGFLNWLHLPNPSPFGGGLWYFTLLLVFYVCYPALAKLLRPGAMGAILTAALLAGAFFLTHYVPYGHMLWLTAFAFCFGVAYVNQSWQANIRNTLSFIAVAMAVGGIAKFGLSLPINSLMVITVLSIMALQGLLSLRLPAWCHAPLKPFGPCVLEIYFLHTHLFVHPTGWAPIDFMISLLVILGASYATKQMALIFQRQWFPAKAQRAA</sequence>
<proteinExistence type="predicted"/>
<keyword evidence="1" id="KW-0472">Membrane</keyword>
<dbReference type="Proteomes" id="UP000575898">
    <property type="component" value="Unassembled WGS sequence"/>
</dbReference>
<evidence type="ECO:0000313" key="4">
    <source>
        <dbReference type="Proteomes" id="UP000575898"/>
    </source>
</evidence>
<dbReference type="Pfam" id="PF01757">
    <property type="entry name" value="Acyl_transf_3"/>
    <property type="match status" value="1"/>
</dbReference>
<keyword evidence="3" id="KW-0012">Acyltransferase</keyword>
<dbReference type="InterPro" id="IPR002656">
    <property type="entry name" value="Acyl_transf_3_dom"/>
</dbReference>
<protein>
    <submittedName>
        <fullName evidence="3">Surface polysaccharide O-acyltransferase-like enzyme</fullName>
    </submittedName>
</protein>
<dbReference type="RefSeq" id="WP_184040315.1">
    <property type="nucleotide sequence ID" value="NZ_JACHHY010000017.1"/>
</dbReference>
<evidence type="ECO:0000259" key="2">
    <source>
        <dbReference type="Pfam" id="PF01757"/>
    </source>
</evidence>
<evidence type="ECO:0000313" key="3">
    <source>
        <dbReference type="EMBL" id="MBB5019438.1"/>
    </source>
</evidence>
<dbReference type="AlphaFoldDB" id="A0A840MLC0"/>
<feature type="transmembrane region" description="Helical" evidence="1">
    <location>
        <begin position="203"/>
        <end position="220"/>
    </location>
</feature>
<accession>A0A840MLC0</accession>
<dbReference type="EMBL" id="JACHHY010000017">
    <property type="protein sequence ID" value="MBB5019438.1"/>
    <property type="molecule type" value="Genomic_DNA"/>
</dbReference>
<feature type="transmembrane region" description="Helical" evidence="1">
    <location>
        <begin position="32"/>
        <end position="53"/>
    </location>
</feature>
<feature type="transmembrane region" description="Helical" evidence="1">
    <location>
        <begin position="279"/>
        <end position="297"/>
    </location>
</feature>
<keyword evidence="1" id="KW-0812">Transmembrane</keyword>
<keyword evidence="3" id="KW-0808">Transferase</keyword>
<feature type="domain" description="Acyltransferase 3" evidence="2">
    <location>
        <begin position="11"/>
        <end position="275"/>
    </location>
</feature>
<evidence type="ECO:0000256" key="1">
    <source>
        <dbReference type="SAM" id="Phobius"/>
    </source>
</evidence>
<keyword evidence="1" id="KW-1133">Transmembrane helix</keyword>
<organism evidence="3 4">
    <name type="scientific">Chitinivorax tropicus</name>
    <dbReference type="NCBI Taxonomy" id="714531"/>
    <lineage>
        <taxon>Bacteria</taxon>
        <taxon>Pseudomonadati</taxon>
        <taxon>Pseudomonadota</taxon>
        <taxon>Betaproteobacteria</taxon>
        <taxon>Chitinivorax</taxon>
    </lineage>
</organism>
<feature type="transmembrane region" description="Helical" evidence="1">
    <location>
        <begin position="173"/>
        <end position="191"/>
    </location>
</feature>
<comment type="caution">
    <text evidence="3">The sequence shown here is derived from an EMBL/GenBank/DDBJ whole genome shotgun (WGS) entry which is preliminary data.</text>
</comment>
<reference evidence="3 4" key="1">
    <citation type="submission" date="2020-08" db="EMBL/GenBank/DDBJ databases">
        <title>Genomic Encyclopedia of Type Strains, Phase IV (KMG-IV): sequencing the most valuable type-strain genomes for metagenomic binning, comparative biology and taxonomic classification.</title>
        <authorList>
            <person name="Goeker M."/>
        </authorList>
    </citation>
    <scope>NUCLEOTIDE SEQUENCE [LARGE SCALE GENOMIC DNA]</scope>
    <source>
        <strain evidence="3 4">DSM 27165</strain>
    </source>
</reference>
<feature type="transmembrane region" description="Helical" evidence="1">
    <location>
        <begin position="73"/>
        <end position="90"/>
    </location>
</feature>
<feature type="transmembrane region" description="Helical" evidence="1">
    <location>
        <begin position="97"/>
        <end position="115"/>
    </location>
</feature>
<gene>
    <name evidence="3" type="ORF">HNQ59_002740</name>
</gene>
<feature type="transmembrane region" description="Helical" evidence="1">
    <location>
        <begin position="127"/>
        <end position="143"/>
    </location>
</feature>
<keyword evidence="4" id="KW-1185">Reference proteome</keyword>
<dbReference type="GO" id="GO:0016747">
    <property type="term" value="F:acyltransferase activity, transferring groups other than amino-acyl groups"/>
    <property type="evidence" value="ECO:0007669"/>
    <property type="project" value="InterPro"/>
</dbReference>
<feature type="transmembrane region" description="Helical" evidence="1">
    <location>
        <begin position="150"/>
        <end position="167"/>
    </location>
</feature>
<name>A0A840MLC0_9PROT</name>